<reference evidence="1" key="1">
    <citation type="submission" date="2017-10" db="EMBL/GenBank/DDBJ databases">
        <title>Chryseobacterium sp. B5 is a hydrocarbonoclastic and plant growth promoting bacterium.</title>
        <authorList>
            <person name="Thijs S."/>
            <person name="Gkorezis P."/>
            <person name="Van Hamme J."/>
        </authorList>
    </citation>
    <scope>NUCLEOTIDE SEQUENCE</scope>
    <source>
        <strain evidence="1">B5</strain>
    </source>
</reference>
<gene>
    <name evidence="1" type="ORF">CTI11_06715</name>
</gene>
<protein>
    <submittedName>
        <fullName evidence="1">Uncharacterized protein</fullName>
    </submittedName>
</protein>
<evidence type="ECO:0000313" key="1">
    <source>
        <dbReference type="EMBL" id="PII36531.1"/>
    </source>
</evidence>
<dbReference type="EMBL" id="PEKC01000016">
    <property type="protein sequence ID" value="PII36531.1"/>
    <property type="molecule type" value="Genomic_DNA"/>
</dbReference>
<accession>A0A2G7T9F2</accession>
<comment type="caution">
    <text evidence="1">The sequence shown here is derived from an EMBL/GenBank/DDBJ whole genome shotgun (WGS) entry which is preliminary data.</text>
</comment>
<organism evidence="1">
    <name type="scientific">Chryseobacterium sp. B5</name>
    <dbReference type="NCBI Taxonomy" id="2050562"/>
    <lineage>
        <taxon>Bacteria</taxon>
        <taxon>Pseudomonadati</taxon>
        <taxon>Bacteroidota</taxon>
        <taxon>Flavobacteriia</taxon>
        <taxon>Flavobacteriales</taxon>
        <taxon>Weeksellaceae</taxon>
        <taxon>Chryseobacterium group</taxon>
        <taxon>Chryseobacterium</taxon>
    </lineage>
</organism>
<proteinExistence type="predicted"/>
<sequence>MLSSFEFLRAEAMSISQDNFDLAVGTRDTLNIVTRWTCIPGRKIRNPFKGSSQAVIFLGVGLVNIHIALR</sequence>
<name>A0A2G7T9F2_9FLAO</name>
<dbReference type="AlphaFoldDB" id="A0A2G7T9F2"/>